<dbReference type="WBParaSite" id="nRc.2.0.1.t11446-RA">
    <property type="protein sequence ID" value="nRc.2.0.1.t11446-RA"/>
    <property type="gene ID" value="nRc.2.0.1.g11446"/>
</dbReference>
<evidence type="ECO:0000256" key="1">
    <source>
        <dbReference type="SAM" id="MobiDB-lite"/>
    </source>
</evidence>
<sequence>MDGNHDSQNDNQSSLSAAENSLRHQQHPFIGTMLMNVAAKSDIDHNVLNLPGSVRWHLCKA</sequence>
<name>A0A915IE17_ROMCU</name>
<feature type="compositionally biased region" description="Polar residues" evidence="1">
    <location>
        <begin position="9"/>
        <end position="19"/>
    </location>
</feature>
<evidence type="ECO:0000313" key="3">
    <source>
        <dbReference type="WBParaSite" id="nRc.2.0.1.t11446-RA"/>
    </source>
</evidence>
<dbReference type="AlphaFoldDB" id="A0A915IE17"/>
<accession>A0A915IE17</accession>
<keyword evidence="2" id="KW-1185">Reference proteome</keyword>
<proteinExistence type="predicted"/>
<evidence type="ECO:0000313" key="2">
    <source>
        <dbReference type="Proteomes" id="UP000887565"/>
    </source>
</evidence>
<protein>
    <submittedName>
        <fullName evidence="3">Uncharacterized protein</fullName>
    </submittedName>
</protein>
<reference evidence="3" key="1">
    <citation type="submission" date="2022-11" db="UniProtKB">
        <authorList>
            <consortium name="WormBaseParasite"/>
        </authorList>
    </citation>
    <scope>IDENTIFICATION</scope>
</reference>
<dbReference type="Proteomes" id="UP000887565">
    <property type="component" value="Unplaced"/>
</dbReference>
<organism evidence="2 3">
    <name type="scientific">Romanomermis culicivorax</name>
    <name type="common">Nematode worm</name>
    <dbReference type="NCBI Taxonomy" id="13658"/>
    <lineage>
        <taxon>Eukaryota</taxon>
        <taxon>Metazoa</taxon>
        <taxon>Ecdysozoa</taxon>
        <taxon>Nematoda</taxon>
        <taxon>Enoplea</taxon>
        <taxon>Dorylaimia</taxon>
        <taxon>Mermithida</taxon>
        <taxon>Mermithoidea</taxon>
        <taxon>Mermithidae</taxon>
        <taxon>Romanomermis</taxon>
    </lineage>
</organism>
<feature type="region of interest" description="Disordered" evidence="1">
    <location>
        <begin position="1"/>
        <end position="23"/>
    </location>
</feature>